<dbReference type="OMA" id="WETIDFF"/>
<evidence type="ECO:0000256" key="5">
    <source>
        <dbReference type="ARBA" id="ARBA00022968"/>
    </source>
</evidence>
<reference evidence="10" key="3">
    <citation type="submission" date="2025-09" db="UniProtKB">
        <authorList>
            <consortium name="Ensembl"/>
        </authorList>
    </citation>
    <scope>IDENTIFICATION</scope>
</reference>
<dbReference type="SUPFAM" id="SSF53448">
    <property type="entry name" value="Nucleotide-diphospho-sugar transferases"/>
    <property type="match status" value="1"/>
</dbReference>
<evidence type="ECO:0000256" key="7">
    <source>
        <dbReference type="ARBA" id="ARBA00023136"/>
    </source>
</evidence>
<dbReference type="Ensembl" id="ENSCSAVT00000017839.1">
    <property type="protein sequence ID" value="ENSCSAVP00000017647.1"/>
    <property type="gene ID" value="ENSCSAVG00000010390.1"/>
</dbReference>
<dbReference type="GO" id="GO:0016020">
    <property type="term" value="C:membrane"/>
    <property type="evidence" value="ECO:0007669"/>
    <property type="project" value="UniProtKB-SubCell"/>
</dbReference>
<dbReference type="PANTHER" id="PTHR12369:SF11">
    <property type="entry name" value="HEXOSYLTRANSFERASE"/>
    <property type="match status" value="1"/>
</dbReference>
<dbReference type="GeneTree" id="ENSGT01050000244857"/>
<accession>H2ZJ81</accession>
<dbReference type="STRING" id="51511.ENSCSAVP00000017647"/>
<dbReference type="InterPro" id="IPR003378">
    <property type="entry name" value="Fringe-like_glycosylTrfase"/>
</dbReference>
<keyword evidence="4 8" id="KW-0812">Transmembrane</keyword>
<evidence type="ECO:0000256" key="1">
    <source>
        <dbReference type="ARBA" id="ARBA00004606"/>
    </source>
</evidence>
<sequence>MRKRKLLHSIVRLITGYACGLMLHYLVFSTKPKVCNEIRSDVLIRGGQRNEVERHSSTIPHHSNIYIGMMSAEKFLNNRVQRAVDTWLQKGGWKIEVFADATPDQLKVPVGLDFNIVTLRSVDDSAYPPQKKCFMMIRHMYDHHIYNYDWFMRLDDDVYVDFPRMEQLLNTINSSMPIFFGTPGFGMDPDDGIEDGMYYLMGGPGMIFSRGLLLQLRAHMSHCIQHMFSPHEDVEIGRCVWKHVKNAKIPIAWETIDFFYQQYDKTTGDVTNVDLSDT</sequence>
<proteinExistence type="predicted"/>
<name>H2ZJ81_CIOSA</name>
<keyword evidence="6 8" id="KW-1133">Transmembrane helix</keyword>
<dbReference type="HOGENOM" id="CLU_035857_4_0_1"/>
<keyword evidence="3" id="KW-0808">Transferase</keyword>
<evidence type="ECO:0000256" key="8">
    <source>
        <dbReference type="SAM" id="Phobius"/>
    </source>
</evidence>
<feature type="domain" description="Fringe-like glycosyltransferase" evidence="9">
    <location>
        <begin position="63"/>
        <end position="245"/>
    </location>
</feature>
<keyword evidence="11" id="KW-1185">Reference proteome</keyword>
<reference evidence="11" key="1">
    <citation type="submission" date="2003-08" db="EMBL/GenBank/DDBJ databases">
        <authorList>
            <person name="Birren B."/>
            <person name="Nusbaum C."/>
            <person name="Abebe A."/>
            <person name="Abouelleil A."/>
            <person name="Adekoya E."/>
            <person name="Ait-zahra M."/>
            <person name="Allen N."/>
            <person name="Allen T."/>
            <person name="An P."/>
            <person name="Anderson M."/>
            <person name="Anderson S."/>
            <person name="Arachchi H."/>
            <person name="Armbruster J."/>
            <person name="Bachantsang P."/>
            <person name="Baldwin J."/>
            <person name="Barry A."/>
            <person name="Bayul T."/>
            <person name="Blitshsteyn B."/>
            <person name="Bloom T."/>
            <person name="Blye J."/>
            <person name="Boguslavskiy L."/>
            <person name="Borowsky M."/>
            <person name="Boukhgalter B."/>
            <person name="Brunache A."/>
            <person name="Butler J."/>
            <person name="Calixte N."/>
            <person name="Calvo S."/>
            <person name="Camarata J."/>
            <person name="Campo K."/>
            <person name="Chang J."/>
            <person name="Cheshatsang Y."/>
            <person name="Citroen M."/>
            <person name="Collymore A."/>
            <person name="Considine T."/>
            <person name="Cook A."/>
            <person name="Cooke P."/>
            <person name="Corum B."/>
            <person name="Cuomo C."/>
            <person name="David R."/>
            <person name="Dawoe T."/>
            <person name="Degray S."/>
            <person name="Dodge S."/>
            <person name="Dooley K."/>
            <person name="Dorje P."/>
            <person name="Dorjee K."/>
            <person name="Dorris L."/>
            <person name="Duffey N."/>
            <person name="Dupes A."/>
            <person name="Elkins T."/>
            <person name="Engels R."/>
            <person name="Erickson J."/>
            <person name="Farina A."/>
            <person name="Faro S."/>
            <person name="Ferreira P."/>
            <person name="Fischer H."/>
            <person name="Fitzgerald M."/>
            <person name="Foley K."/>
            <person name="Gage D."/>
            <person name="Galagan J."/>
            <person name="Gearin G."/>
            <person name="Gnerre S."/>
            <person name="Gnirke A."/>
            <person name="Goyette A."/>
            <person name="Graham J."/>
            <person name="Grandbois E."/>
            <person name="Gyaltsen K."/>
            <person name="Hafez N."/>
            <person name="Hagopian D."/>
            <person name="Hagos B."/>
            <person name="Hall J."/>
            <person name="Hatcher B."/>
            <person name="Heller A."/>
            <person name="Higgins H."/>
            <person name="Honan T."/>
            <person name="Horn A."/>
            <person name="Houde N."/>
            <person name="Hughes L."/>
            <person name="Hulme W."/>
            <person name="Husby E."/>
            <person name="Iliev I."/>
            <person name="Jaffe D."/>
            <person name="Jones C."/>
            <person name="Kamal M."/>
            <person name="Kamat A."/>
            <person name="Kamvysselis M."/>
            <person name="Karlsson E."/>
            <person name="Kells C."/>
            <person name="Kieu A."/>
            <person name="Kisner P."/>
            <person name="Kodira C."/>
            <person name="Kulbokas E."/>
            <person name="Labutti K."/>
            <person name="Lama D."/>
            <person name="Landers T."/>
            <person name="Leger J."/>
            <person name="Levine S."/>
            <person name="Lewis D."/>
            <person name="Lewis T."/>
            <person name="Lindblad-toh K."/>
            <person name="Liu X."/>
            <person name="Lokyitsang T."/>
            <person name="Lokyitsang Y."/>
            <person name="Lucien O."/>
            <person name="Lui A."/>
            <person name="Ma L.J."/>
            <person name="Mabbitt R."/>
            <person name="Macdonald J."/>
            <person name="Maclean C."/>
            <person name="Major J."/>
            <person name="Manning J."/>
            <person name="Marabella R."/>
            <person name="Maru K."/>
            <person name="Matthews C."/>
            <person name="Mauceli E."/>
            <person name="Mccarthy M."/>
            <person name="Mcdonough S."/>
            <person name="Mcghee T."/>
            <person name="Meldrim J."/>
            <person name="Meneus L."/>
            <person name="Mesirov J."/>
            <person name="Mihalev A."/>
            <person name="Mihova T."/>
            <person name="Mikkelsen T."/>
            <person name="Mlenga V."/>
            <person name="Moru K."/>
            <person name="Mozes J."/>
            <person name="Mulrain L."/>
            <person name="Munson G."/>
            <person name="Naylor J."/>
            <person name="Newes C."/>
            <person name="Nguyen C."/>
            <person name="Nguyen N."/>
            <person name="Nguyen T."/>
            <person name="Nicol R."/>
            <person name="Nielsen C."/>
            <person name="Nizzari M."/>
            <person name="Norbu C."/>
            <person name="Norbu N."/>
            <person name="O'donnell P."/>
            <person name="Okoawo O."/>
            <person name="O'leary S."/>
            <person name="Omotosho B."/>
            <person name="O'neill K."/>
            <person name="Osman S."/>
            <person name="Parker S."/>
            <person name="Perrin D."/>
            <person name="Phunkhang P."/>
            <person name="Piqani B."/>
            <person name="Purcell S."/>
            <person name="Rachupka T."/>
            <person name="Ramasamy U."/>
            <person name="Rameau R."/>
            <person name="Ray V."/>
            <person name="Raymond C."/>
            <person name="Retta R."/>
            <person name="Richardson S."/>
            <person name="Rise C."/>
            <person name="Rodriguez J."/>
            <person name="Rogers J."/>
            <person name="Rogov P."/>
            <person name="Rutman M."/>
            <person name="Schupbach R."/>
            <person name="Seaman C."/>
            <person name="Settipalli S."/>
            <person name="Sharpe T."/>
            <person name="Sheridan J."/>
            <person name="Sherpa N."/>
            <person name="Shi J."/>
            <person name="Smirnov S."/>
            <person name="Smith C."/>
            <person name="Sougnez C."/>
            <person name="Spencer B."/>
            <person name="Stalker J."/>
            <person name="Stange-thomann N."/>
            <person name="Stavropoulos S."/>
            <person name="Stetson K."/>
            <person name="Stone C."/>
            <person name="Stone S."/>
            <person name="Stubbs M."/>
            <person name="Talamas J."/>
            <person name="Tchuinga P."/>
            <person name="Tenzing P."/>
            <person name="Tesfaye S."/>
            <person name="Theodore J."/>
            <person name="Thoulutsang Y."/>
            <person name="Topham K."/>
            <person name="Towey S."/>
            <person name="Tsamla T."/>
            <person name="Tsomo N."/>
            <person name="Vallee D."/>
            <person name="Vassiliev H."/>
            <person name="Venkataraman V."/>
            <person name="Vinson J."/>
            <person name="Vo A."/>
            <person name="Wade C."/>
            <person name="Wang S."/>
            <person name="Wangchuk T."/>
            <person name="Wangdi T."/>
            <person name="Whittaker C."/>
            <person name="Wilkinson J."/>
            <person name="Wu Y."/>
            <person name="Wyman D."/>
            <person name="Yadav S."/>
            <person name="Yang S."/>
            <person name="Yang X."/>
            <person name="Yeager S."/>
            <person name="Yee E."/>
            <person name="Young G."/>
            <person name="Zainoun J."/>
            <person name="Zembeck L."/>
            <person name="Zimmer A."/>
            <person name="Zody M."/>
            <person name="Lander E."/>
        </authorList>
    </citation>
    <scope>NUCLEOTIDE SEQUENCE [LARGE SCALE GENOMIC DNA]</scope>
</reference>
<evidence type="ECO:0000256" key="3">
    <source>
        <dbReference type="ARBA" id="ARBA00022679"/>
    </source>
</evidence>
<evidence type="ECO:0000259" key="9">
    <source>
        <dbReference type="Pfam" id="PF02434"/>
    </source>
</evidence>
<evidence type="ECO:0000256" key="6">
    <source>
        <dbReference type="ARBA" id="ARBA00022989"/>
    </source>
</evidence>
<dbReference type="Pfam" id="PF02434">
    <property type="entry name" value="Fringe"/>
    <property type="match status" value="1"/>
</dbReference>
<dbReference type="PANTHER" id="PTHR12369">
    <property type="entry name" value="CHONDROITIN SYNTHASE"/>
    <property type="match status" value="1"/>
</dbReference>
<dbReference type="AlphaFoldDB" id="H2ZJ81"/>
<keyword evidence="7 8" id="KW-0472">Membrane</keyword>
<dbReference type="InParanoid" id="H2ZJ81"/>
<dbReference type="GO" id="GO:0047238">
    <property type="term" value="F:glucuronosyl-N-acetylgalactosaminyl-proteoglycan 4-beta-N-acetylgalactosaminyltransferase activity"/>
    <property type="evidence" value="ECO:0007669"/>
    <property type="project" value="TreeGrafter"/>
</dbReference>
<keyword evidence="5" id="KW-0735">Signal-anchor</keyword>
<evidence type="ECO:0000256" key="4">
    <source>
        <dbReference type="ARBA" id="ARBA00022692"/>
    </source>
</evidence>
<dbReference type="Proteomes" id="UP000007875">
    <property type="component" value="Unassembled WGS sequence"/>
</dbReference>
<dbReference type="eggNOG" id="KOG3588">
    <property type="taxonomic scope" value="Eukaryota"/>
</dbReference>
<feature type="transmembrane region" description="Helical" evidence="8">
    <location>
        <begin position="9"/>
        <end position="28"/>
    </location>
</feature>
<keyword evidence="2" id="KW-0328">Glycosyltransferase</keyword>
<evidence type="ECO:0000313" key="11">
    <source>
        <dbReference type="Proteomes" id="UP000007875"/>
    </source>
</evidence>
<dbReference type="Gene3D" id="3.90.550.50">
    <property type="match status" value="1"/>
</dbReference>
<comment type="subcellular location">
    <subcellularLocation>
        <location evidence="1">Membrane</location>
        <topology evidence="1">Single-pass type II membrane protein</topology>
    </subcellularLocation>
</comment>
<evidence type="ECO:0000256" key="2">
    <source>
        <dbReference type="ARBA" id="ARBA00022676"/>
    </source>
</evidence>
<reference evidence="10" key="2">
    <citation type="submission" date="2025-08" db="UniProtKB">
        <authorList>
            <consortium name="Ensembl"/>
        </authorList>
    </citation>
    <scope>IDENTIFICATION</scope>
</reference>
<organism evidence="10 11">
    <name type="scientific">Ciona savignyi</name>
    <name type="common">Pacific transparent sea squirt</name>
    <dbReference type="NCBI Taxonomy" id="51511"/>
    <lineage>
        <taxon>Eukaryota</taxon>
        <taxon>Metazoa</taxon>
        <taxon>Chordata</taxon>
        <taxon>Tunicata</taxon>
        <taxon>Ascidiacea</taxon>
        <taxon>Phlebobranchia</taxon>
        <taxon>Cionidae</taxon>
        <taxon>Ciona</taxon>
    </lineage>
</organism>
<dbReference type="InterPro" id="IPR051227">
    <property type="entry name" value="CS_glycosyltransferase"/>
</dbReference>
<evidence type="ECO:0000313" key="10">
    <source>
        <dbReference type="Ensembl" id="ENSCSAVP00000017647.1"/>
    </source>
</evidence>
<protein>
    <recommendedName>
        <fullName evidence="9">Fringe-like glycosyltransferase domain-containing protein</fullName>
    </recommendedName>
</protein>
<dbReference type="InterPro" id="IPR029044">
    <property type="entry name" value="Nucleotide-diphossugar_trans"/>
</dbReference>